<evidence type="ECO:0000313" key="2">
    <source>
        <dbReference type="Proteomes" id="UP000182063"/>
    </source>
</evidence>
<dbReference type="Gene3D" id="3.40.50.1000">
    <property type="entry name" value="HAD superfamily/HAD-like"/>
    <property type="match status" value="1"/>
</dbReference>
<dbReference type="SFLD" id="SFLDG01129">
    <property type="entry name" value="C1.5:_HAD__Beta-PGM__Phosphata"/>
    <property type="match status" value="1"/>
</dbReference>
<dbReference type="SFLD" id="SFLDG01132">
    <property type="entry name" value="C1.5.3:_5'-Nucleotidase_Like"/>
    <property type="match status" value="1"/>
</dbReference>
<dbReference type="EMBL" id="CP018221">
    <property type="protein sequence ID" value="API60011.1"/>
    <property type="molecule type" value="Genomic_DNA"/>
</dbReference>
<organism evidence="1 2">
    <name type="scientific">Tardibacter chloracetimidivorans</name>
    <dbReference type="NCBI Taxonomy" id="1921510"/>
    <lineage>
        <taxon>Bacteria</taxon>
        <taxon>Pseudomonadati</taxon>
        <taxon>Pseudomonadota</taxon>
        <taxon>Alphaproteobacteria</taxon>
        <taxon>Sphingomonadales</taxon>
        <taxon>Sphingomonadaceae</taxon>
        <taxon>Tardibacter</taxon>
    </lineage>
</organism>
<dbReference type="AlphaFoldDB" id="A0A1L3ZWK5"/>
<evidence type="ECO:0000313" key="1">
    <source>
        <dbReference type="EMBL" id="API60011.1"/>
    </source>
</evidence>
<dbReference type="SFLD" id="SFLDS00003">
    <property type="entry name" value="Haloacid_Dehalogenase"/>
    <property type="match status" value="1"/>
</dbReference>
<dbReference type="InterPro" id="IPR010237">
    <property type="entry name" value="Pyr-5-nucltdase"/>
</dbReference>
<dbReference type="NCBIfam" id="TIGR01509">
    <property type="entry name" value="HAD-SF-IA-v3"/>
    <property type="match status" value="1"/>
</dbReference>
<sequence length="228" mass="25247">MPAAPASLPLDHVDAWIFDLDNTLYPPEADIFAQIDERMGRFIADLLDCDRVEARRIQKDYFHTHGTTLSGLMTHHKVAPHDFLDFVHDVDLTVLDADPLLVAAIAGLPGRKFIFTNGDAPYAVRVLDRLGLGQSFEAIHDIHACGYAPKPTLSAYHGMIDSFGIDPARSLFVEDMARNLKPAKALGMTTVWINNGSERGAHEADPDFIDIEITDLGQWLGSIQRRTS</sequence>
<keyword evidence="2" id="KW-1185">Reference proteome</keyword>
<dbReference type="SUPFAM" id="SSF56784">
    <property type="entry name" value="HAD-like"/>
    <property type="match status" value="1"/>
</dbReference>
<dbReference type="PANTHER" id="PTHR12725:SF117">
    <property type="entry name" value="HALOACID DEHALOGENASE-LIKE HYDROLASE"/>
    <property type="match status" value="1"/>
</dbReference>
<dbReference type="Proteomes" id="UP000182063">
    <property type="component" value="Chromosome"/>
</dbReference>
<dbReference type="NCBIfam" id="TIGR01993">
    <property type="entry name" value="Pyr-5-nucltdase"/>
    <property type="match status" value="1"/>
</dbReference>
<dbReference type="InterPro" id="IPR036412">
    <property type="entry name" value="HAD-like_sf"/>
</dbReference>
<gene>
    <name evidence="1" type="ORF">BSL82_12415</name>
</gene>
<dbReference type="PANTHER" id="PTHR12725">
    <property type="entry name" value="HALOACID DEHALOGENASE-LIKE HYDROLASE"/>
    <property type="match status" value="1"/>
</dbReference>
<dbReference type="KEGG" id="sphj:BSL82_12415"/>
<accession>A0A1L3ZWK5</accession>
<dbReference type="Pfam" id="PF00702">
    <property type="entry name" value="Hydrolase"/>
    <property type="match status" value="1"/>
</dbReference>
<dbReference type="InterPro" id="IPR023214">
    <property type="entry name" value="HAD_sf"/>
</dbReference>
<name>A0A1L3ZWK5_9SPHN</name>
<dbReference type="RefSeq" id="WP_072597798.1">
    <property type="nucleotide sequence ID" value="NZ_CP018221.1"/>
</dbReference>
<reference evidence="2" key="1">
    <citation type="submission" date="2016-11" db="EMBL/GenBank/DDBJ databases">
        <title>Complete Genome Sequence of alachlor-degrading Sphingomonas sp. strain JJ-A5.</title>
        <authorList>
            <person name="Lee H."/>
            <person name="Ka J.-O."/>
        </authorList>
    </citation>
    <scope>NUCLEOTIDE SEQUENCE [LARGE SCALE GENOMIC DNA]</scope>
    <source>
        <strain evidence="2">JJ-A5</strain>
    </source>
</reference>
<protein>
    <submittedName>
        <fullName evidence="1">Pyrimidine 5'-nucleotidase</fullName>
    </submittedName>
</protein>
<dbReference type="PRINTS" id="PR00413">
    <property type="entry name" value="HADHALOGNASE"/>
</dbReference>
<dbReference type="OrthoDB" id="9803141at2"/>
<dbReference type="InterPro" id="IPR006439">
    <property type="entry name" value="HAD-SF_hydro_IA"/>
</dbReference>
<dbReference type="STRING" id="1921510.BSL82_12415"/>
<proteinExistence type="predicted"/>
<dbReference type="Gene3D" id="1.10.150.450">
    <property type="match status" value="1"/>
</dbReference>